<dbReference type="InterPro" id="IPR008993">
    <property type="entry name" value="TIMP-like_OB-fold"/>
</dbReference>
<dbReference type="InterPro" id="IPR041555">
    <property type="entry name" value="MG3"/>
</dbReference>
<evidence type="ECO:0000313" key="9">
    <source>
        <dbReference type="EMBL" id="KYO37555.1"/>
    </source>
</evidence>
<dbReference type="FunFam" id="2.20.130.20:FF:000001">
    <property type="entry name" value="Complement C3"/>
    <property type="match status" value="1"/>
</dbReference>
<dbReference type="SMART" id="SM01359">
    <property type="entry name" value="A2M_N_2"/>
    <property type="match status" value="1"/>
</dbReference>
<dbReference type="FunFam" id="2.60.40.1930:FF:000006">
    <property type="entry name" value="Complement C3"/>
    <property type="match status" value="1"/>
</dbReference>
<dbReference type="Pfam" id="PF17791">
    <property type="entry name" value="MG3"/>
    <property type="match status" value="1"/>
</dbReference>
<dbReference type="Gene3D" id="2.40.50.120">
    <property type="match status" value="1"/>
</dbReference>
<organism evidence="9 10">
    <name type="scientific">Alligator mississippiensis</name>
    <name type="common">American alligator</name>
    <dbReference type="NCBI Taxonomy" id="8496"/>
    <lineage>
        <taxon>Eukaryota</taxon>
        <taxon>Metazoa</taxon>
        <taxon>Chordata</taxon>
        <taxon>Craniata</taxon>
        <taxon>Vertebrata</taxon>
        <taxon>Euteleostomi</taxon>
        <taxon>Archelosauria</taxon>
        <taxon>Archosauria</taxon>
        <taxon>Crocodylia</taxon>
        <taxon>Alligatoridae</taxon>
        <taxon>Alligatorinae</taxon>
        <taxon>Alligator</taxon>
    </lineage>
</organism>
<evidence type="ECO:0000256" key="2">
    <source>
        <dbReference type="ARBA" id="ARBA00022525"/>
    </source>
</evidence>
<dbReference type="GO" id="GO:0004866">
    <property type="term" value="F:endopeptidase inhibitor activity"/>
    <property type="evidence" value="ECO:0007669"/>
    <property type="project" value="InterPro"/>
</dbReference>
<evidence type="ECO:0000259" key="7">
    <source>
        <dbReference type="PROSITE" id="PS01178"/>
    </source>
</evidence>
<keyword evidence="10" id="KW-1185">Reference proteome</keyword>
<dbReference type="Pfam" id="PF07677">
    <property type="entry name" value="A2M_recep"/>
    <property type="match status" value="1"/>
</dbReference>
<dbReference type="CDD" id="cd00017">
    <property type="entry name" value="ANATO"/>
    <property type="match status" value="1"/>
</dbReference>
<feature type="domain" description="NTR" evidence="8">
    <location>
        <begin position="1508"/>
        <end position="1652"/>
    </location>
</feature>
<dbReference type="InterPro" id="IPR036595">
    <property type="entry name" value="A-macroglobulin_rcpt-bd_sf"/>
</dbReference>
<dbReference type="FunFam" id="2.60.40.1930:FF:000008">
    <property type="entry name" value="Complement C3"/>
    <property type="match status" value="1"/>
</dbReference>
<dbReference type="Pfam" id="PF07678">
    <property type="entry name" value="TED_complement"/>
    <property type="match status" value="1"/>
</dbReference>
<dbReference type="Pfam" id="PF00207">
    <property type="entry name" value="A2M"/>
    <property type="match status" value="1"/>
</dbReference>
<dbReference type="InterPro" id="IPR009048">
    <property type="entry name" value="A-macroglobulin_rcpt-bd"/>
</dbReference>
<dbReference type="Gene3D" id="2.60.40.690">
    <property type="entry name" value="Alpha-macroglobulin, receptor-binding domain"/>
    <property type="match status" value="1"/>
</dbReference>
<dbReference type="InterPro" id="IPR035815">
    <property type="entry name" value="NTR_complement_C3"/>
</dbReference>
<dbReference type="InterPro" id="IPR047565">
    <property type="entry name" value="Alpha-macroglob_thiol-ester_cl"/>
</dbReference>
<dbReference type="InterPro" id="IPR000020">
    <property type="entry name" value="Anaphylatoxin/fibulin"/>
</dbReference>
<dbReference type="Gene3D" id="6.20.50.160">
    <property type="match status" value="1"/>
</dbReference>
<gene>
    <name evidence="9" type="ORF">Y1Q_0015778</name>
</gene>
<comment type="caution">
    <text evidence="9">The sequence shown here is derived from an EMBL/GenBank/DDBJ whole genome shotgun (WGS) entry which is preliminary data.</text>
</comment>
<keyword evidence="2" id="KW-0964">Secreted</keyword>
<evidence type="ECO:0000256" key="5">
    <source>
        <dbReference type="ARBA" id="ARBA00023157"/>
    </source>
</evidence>
<dbReference type="GO" id="GO:0005615">
    <property type="term" value="C:extracellular space"/>
    <property type="evidence" value="ECO:0007669"/>
    <property type="project" value="InterPro"/>
</dbReference>
<name>A0A151NM44_ALLMI</name>
<dbReference type="InterPro" id="IPR019742">
    <property type="entry name" value="MacrogloblnA2_CS"/>
</dbReference>
<dbReference type="Pfam" id="PF01759">
    <property type="entry name" value="NTR"/>
    <property type="match status" value="1"/>
</dbReference>
<dbReference type="SUPFAM" id="SSF48239">
    <property type="entry name" value="Terpenoid cyclases/Protein prenyltransferases"/>
    <property type="match status" value="1"/>
</dbReference>
<dbReference type="Gene3D" id="2.60.40.1940">
    <property type="match status" value="1"/>
</dbReference>
<dbReference type="Pfam" id="PF01821">
    <property type="entry name" value="ANATO"/>
    <property type="match status" value="1"/>
</dbReference>
<dbReference type="InterPro" id="IPR002890">
    <property type="entry name" value="MG2"/>
</dbReference>
<dbReference type="FunFam" id="2.60.40.1940:FF:000001">
    <property type="entry name" value="Complement component C3"/>
    <property type="match status" value="1"/>
</dbReference>
<dbReference type="Gene3D" id="1.50.10.20">
    <property type="match status" value="1"/>
</dbReference>
<dbReference type="Gene3D" id="2.60.40.10">
    <property type="entry name" value="Immunoglobulins"/>
    <property type="match status" value="2"/>
</dbReference>
<dbReference type="Pfam" id="PF17789">
    <property type="entry name" value="MG4"/>
    <property type="match status" value="1"/>
</dbReference>
<proteinExistence type="predicted"/>
<dbReference type="PROSITE" id="PS01177">
    <property type="entry name" value="ANAPHYLATOXIN_1"/>
    <property type="match status" value="1"/>
</dbReference>
<dbReference type="SMART" id="SM01419">
    <property type="entry name" value="Thiol-ester_cl"/>
    <property type="match status" value="1"/>
</dbReference>
<evidence type="ECO:0000256" key="4">
    <source>
        <dbReference type="ARBA" id="ARBA00022966"/>
    </source>
</evidence>
<keyword evidence="4" id="KW-0882">Thioester bond</keyword>
<dbReference type="KEGG" id="amj:102566534"/>
<dbReference type="SUPFAM" id="SSF50242">
    <property type="entry name" value="TIMP-like"/>
    <property type="match status" value="1"/>
</dbReference>
<dbReference type="Pfam" id="PF17790">
    <property type="entry name" value="MG1"/>
    <property type="match status" value="1"/>
</dbReference>
<dbReference type="InterPro" id="IPR050473">
    <property type="entry name" value="A2M/Complement_sys"/>
</dbReference>
<dbReference type="Gene3D" id="1.20.91.20">
    <property type="entry name" value="Anaphylotoxins (complement system)"/>
    <property type="match status" value="1"/>
</dbReference>
<dbReference type="OrthoDB" id="6359008at2759"/>
<dbReference type="InterPro" id="IPR008930">
    <property type="entry name" value="Terpenoid_cyclase/PrenylTrfase"/>
</dbReference>
<dbReference type="FunFam" id="2.60.40.10:FF:001013">
    <property type="entry name" value="Complement C3"/>
    <property type="match status" value="1"/>
</dbReference>
<dbReference type="Pfam" id="PF01835">
    <property type="entry name" value="MG2"/>
    <property type="match status" value="1"/>
</dbReference>
<dbReference type="FunFam" id="1.20.91.20:FF:000001">
    <property type="entry name" value="Complement C3"/>
    <property type="match status" value="1"/>
</dbReference>
<feature type="signal peptide" evidence="6">
    <location>
        <begin position="1"/>
        <end position="21"/>
    </location>
</feature>
<dbReference type="SMART" id="SM00643">
    <property type="entry name" value="C345C"/>
    <property type="match status" value="1"/>
</dbReference>
<dbReference type="PANTHER" id="PTHR11412:SF81">
    <property type="entry name" value="COMPLEMENT C3"/>
    <property type="match status" value="1"/>
</dbReference>
<protein>
    <recommendedName>
        <fullName evidence="11">Complement C3</fullName>
    </recommendedName>
</protein>
<dbReference type="InterPro" id="IPR049466">
    <property type="entry name" value="C3_CUB1"/>
</dbReference>
<dbReference type="Proteomes" id="UP000050525">
    <property type="component" value="Unassembled WGS sequence"/>
</dbReference>
<dbReference type="PANTHER" id="PTHR11412">
    <property type="entry name" value="MACROGLOBULIN / COMPLEMENT"/>
    <property type="match status" value="1"/>
</dbReference>
<dbReference type="SMART" id="SM01361">
    <property type="entry name" value="A2M_recep"/>
    <property type="match status" value="1"/>
</dbReference>
<dbReference type="CDD" id="cd02896">
    <property type="entry name" value="complement_C3_C4_C5"/>
    <property type="match status" value="1"/>
</dbReference>
<dbReference type="SUPFAM" id="SSF47686">
    <property type="entry name" value="Anaphylotoxins (complement system)"/>
    <property type="match status" value="1"/>
</dbReference>
<dbReference type="PROSITE" id="PS50189">
    <property type="entry name" value="NTR"/>
    <property type="match status" value="1"/>
</dbReference>
<dbReference type="SUPFAM" id="SSF49410">
    <property type="entry name" value="Alpha-macroglobulin receptor domain"/>
    <property type="match status" value="1"/>
</dbReference>
<comment type="subcellular location">
    <subcellularLocation>
        <location evidence="1">Secreted</location>
    </subcellularLocation>
</comment>
<dbReference type="InterPro" id="IPR041425">
    <property type="entry name" value="C3/4/5_MG1"/>
</dbReference>
<dbReference type="PROSITE" id="PS01178">
    <property type="entry name" value="ANAPHYLATOXIN_2"/>
    <property type="match status" value="1"/>
</dbReference>
<dbReference type="InterPro" id="IPR001134">
    <property type="entry name" value="Netrin_domain"/>
</dbReference>
<evidence type="ECO:0000256" key="3">
    <source>
        <dbReference type="ARBA" id="ARBA00022729"/>
    </source>
</evidence>
<keyword evidence="3 6" id="KW-0732">Signal</keyword>
<dbReference type="SMART" id="SM00104">
    <property type="entry name" value="ANATO"/>
    <property type="match status" value="1"/>
</dbReference>
<sequence>MGRSVLSLVAVFAFWFPTISQSKLCTLITPSILRVESEEKVVVEGHGISSPAEVTITVQDFPAKNYILYQVKTTLDTNNNMMGIAVIKVPSKDLKKDPKVKQYVIVHAKFPQMSLEKVVLVSFHSGYVFIQTDKTIYTPGSTVYYRLFTVGHKLEPVMKPVIVELETPEGIIVKRDIVSSVSKSGIISTSYHLPELVNLGTWKIMAQYEDSYHQNFSAQFDVKEYVLPRFEVTLEPSEKFFYIDGNDDLRVDISARFLYGKDVQGNAFVLFGVAVGDEKKSIPQSLRRVEITDGNGEAVLTRAMLQSRFVNLTELIGHSIYISVTVLTESGSDMVEAEKTGIYIVTSPYEIHFTKTSKYFKPGMPFELMVYVTNPDGSPASRVPVKIRGSDDLRLTQGDGTAKLIKNTAGDSSQLPITVQTAHRELPENRQASKDMVALAYRTQGGSKNYLHLGIANIEIKTGDNLLVNFNLKTNSESVMNQIHYFTYLILNKGKIVHAGRQKKEAGQALVTLSLPVTPDLIPSFRFVAYYHIGQEIVADSVWVDVQDTCIGTLVVKGATEADNRIHKPGSSMKIKVEGDAGARVGLVAVDKGVYVLNKKHKITQTKIWDAVEKSDIGCTPGSGKDNMGVFADAGLALATNHISTPSRSDSRCPQPARRRRRSVQLIEVKATRAAQYQDKAEKICCEDGMHENPMGHSCEKRATYILDTDRCKKAFLDCCNFIKTVRDEKQRELHLELARSDLDDDFLSEEDIVSRSHFPESWLWEVEHLNEPPNKEGISSKTVPLYLKDSVTTWEVLAVSLSETKGICVANPYEITVMKDFFIDLQLPYSVVRNEQVEVRAILYNYLPDKIKVRLELMHNPAFCSMSNSKRKYRQFFDVQGKSSRAVPLVIVPLQLGLHDIEVKAAVWEKYMADGVKKKLKVVPEGMKITKTIISVVLDPVKAGGVQEQRIEALDLDDIVPNTESETKVSVQGNPVALIVESSIDGANLKNLIVTPGGCGEQNMFRMTPTVIATHYLDSTGQWERVGLDRRAEAINLIMNGYTQQLTYKKGDYSYAAFSQRPSSTWLTAYVAKVFAIASRVAPIEDNVICGALKWLVLEKQKPDGIFEETAPVMSQVMTGGYQGAKQEATLTAFVLIALLESGDMCANRVSALKTSIIKAGEYLSKHYESLARPYTVAIASYALALLGRLNSERVLLNASKAFEKDHWEDQDGSRTYNIESTSYALLALLRMKKYELAGPIVRWLSEQKHYEGSYGSTQATIMVFQALAQYQIDIPQHLDLNLDVSIHLPGRSSAIKYRIVNDNAMLARTAETKLNKDFIVKAEGTGEGVLTVVTIYNAKSTKNESQCNKFDLEVSVEEAQSVRRPEGALRSVFITICTRFLGEVDATMSIIDISMLTGFSPDTEDLNRLSRGVDRYISKYELEKAASERSTLLIYLDKVSHTENECLKFKAHQFFEVGLIQPASVTVYDYYGLDNRCTKFYHLPSQTGQLSKICHEEVCRCAEEECFVQHRRDSDITLDGRIEEACEPGVDYVYKTKLVSKKEESSYDNYMMEILQIIKAGSDENPRSGNRRFISHIKCRDSLSMEVNKNYLIWGLSSDLWNMKNGLSYYISKDTWIEKWPNEEECQDPDFQTLCQEFEEFSQAMTMFGCPT</sequence>
<dbReference type="STRING" id="8496.A0A151NM44"/>
<dbReference type="SMART" id="SM01360">
    <property type="entry name" value="A2M"/>
    <property type="match status" value="1"/>
</dbReference>
<evidence type="ECO:0008006" key="11">
    <source>
        <dbReference type="Google" id="ProtNLM"/>
    </source>
</evidence>
<dbReference type="InterPro" id="IPR011626">
    <property type="entry name" value="Alpha-macroglobulin_TED"/>
</dbReference>
<dbReference type="eggNOG" id="KOG1366">
    <property type="taxonomic scope" value="Eukaryota"/>
</dbReference>
<dbReference type="InterPro" id="IPR018933">
    <property type="entry name" value="Netrin_module_non-TIMP"/>
</dbReference>
<feature type="chain" id="PRO_5007586185" description="Complement C3" evidence="6">
    <location>
        <begin position="22"/>
        <end position="1654"/>
    </location>
</feature>
<dbReference type="FunFam" id="2.60.40.690:FF:000004">
    <property type="entry name" value="Complement C3"/>
    <property type="match status" value="1"/>
</dbReference>
<dbReference type="Gene3D" id="2.60.40.1930">
    <property type="match status" value="3"/>
</dbReference>
<dbReference type="Gene3D" id="2.20.130.20">
    <property type="match status" value="1"/>
</dbReference>
<dbReference type="Pfam" id="PF07703">
    <property type="entry name" value="A2M_BRD"/>
    <property type="match status" value="1"/>
</dbReference>
<dbReference type="InterPro" id="IPR048848">
    <property type="entry name" value="C3_CUB2"/>
</dbReference>
<dbReference type="FunFam" id="2.40.50.120:FF:000013">
    <property type="entry name" value="Complement C3"/>
    <property type="match status" value="1"/>
</dbReference>
<dbReference type="EMBL" id="AKHW03002666">
    <property type="protein sequence ID" value="KYO37555.1"/>
    <property type="molecule type" value="Genomic_DNA"/>
</dbReference>
<evidence type="ECO:0000313" key="10">
    <source>
        <dbReference type="Proteomes" id="UP000050525"/>
    </source>
</evidence>
<dbReference type="InterPro" id="IPR040839">
    <property type="entry name" value="MG4"/>
</dbReference>
<dbReference type="InterPro" id="IPR018081">
    <property type="entry name" value="Anaphylatoxin_comp_syst"/>
</dbReference>
<reference evidence="9 10" key="1">
    <citation type="journal article" date="2012" name="Genome Biol.">
        <title>Sequencing three crocodilian genomes to illuminate the evolution of archosaurs and amniotes.</title>
        <authorList>
            <person name="St John J.A."/>
            <person name="Braun E.L."/>
            <person name="Isberg S.R."/>
            <person name="Miles L.G."/>
            <person name="Chong A.Y."/>
            <person name="Gongora J."/>
            <person name="Dalzell P."/>
            <person name="Moran C."/>
            <person name="Bed'hom B."/>
            <person name="Abzhanov A."/>
            <person name="Burgess S.C."/>
            <person name="Cooksey A.M."/>
            <person name="Castoe T.A."/>
            <person name="Crawford N.G."/>
            <person name="Densmore L.D."/>
            <person name="Drew J.C."/>
            <person name="Edwards S.V."/>
            <person name="Faircloth B.C."/>
            <person name="Fujita M.K."/>
            <person name="Greenwold M.J."/>
            <person name="Hoffmann F.G."/>
            <person name="Howard J.M."/>
            <person name="Iguchi T."/>
            <person name="Janes D.E."/>
            <person name="Khan S.Y."/>
            <person name="Kohno S."/>
            <person name="de Koning A.J."/>
            <person name="Lance S.L."/>
            <person name="McCarthy F.M."/>
            <person name="McCormack J.E."/>
            <person name="Merchant M.E."/>
            <person name="Peterson D.G."/>
            <person name="Pollock D.D."/>
            <person name="Pourmand N."/>
            <person name="Raney B.J."/>
            <person name="Roessler K.A."/>
            <person name="Sanford J.R."/>
            <person name="Sawyer R.H."/>
            <person name="Schmidt C.J."/>
            <person name="Triplett E.W."/>
            <person name="Tuberville T.D."/>
            <person name="Venegas-Anaya M."/>
            <person name="Howard J.T."/>
            <person name="Jarvis E.D."/>
            <person name="Guillette L.J.Jr."/>
            <person name="Glenn T.C."/>
            <person name="Green R.E."/>
            <person name="Ray D.A."/>
        </authorList>
    </citation>
    <scope>NUCLEOTIDE SEQUENCE [LARGE SCALE GENOMIC DNA]</scope>
    <source>
        <strain evidence="9">KSC_2009_1</strain>
    </source>
</reference>
<keyword evidence="5" id="KW-1015">Disulfide bond</keyword>
<dbReference type="PROSITE" id="PS00477">
    <property type="entry name" value="ALPHA_2_MACROGLOBULIN"/>
    <property type="match status" value="1"/>
</dbReference>
<evidence type="ECO:0000256" key="6">
    <source>
        <dbReference type="SAM" id="SignalP"/>
    </source>
</evidence>
<dbReference type="Pfam" id="PF21308">
    <property type="entry name" value="C3_CUB2"/>
    <property type="match status" value="1"/>
</dbReference>
<accession>A0A151NM44</accession>
<dbReference type="Pfam" id="PF21406">
    <property type="entry name" value="C3_CUB1"/>
    <property type="match status" value="1"/>
</dbReference>
<dbReference type="InterPro" id="IPR013783">
    <property type="entry name" value="Ig-like_fold"/>
</dbReference>
<dbReference type="InterPro" id="IPR011625">
    <property type="entry name" value="A2M_N_BRD"/>
</dbReference>
<dbReference type="Gene3D" id="2.60.120.1540">
    <property type="match status" value="1"/>
</dbReference>
<feature type="domain" description="Anaphylatoxin-like" evidence="7">
    <location>
        <begin position="685"/>
        <end position="720"/>
    </location>
</feature>
<evidence type="ECO:0000259" key="8">
    <source>
        <dbReference type="PROSITE" id="PS50189"/>
    </source>
</evidence>
<dbReference type="CDD" id="cd03583">
    <property type="entry name" value="NTR_complement_C3"/>
    <property type="match status" value="1"/>
</dbReference>
<dbReference type="InterPro" id="IPR001599">
    <property type="entry name" value="Macroglobln_a2"/>
</dbReference>
<evidence type="ECO:0000256" key="1">
    <source>
        <dbReference type="ARBA" id="ARBA00004613"/>
    </source>
</evidence>
<dbReference type="FunFam" id="2.60.40.10:FF:000155">
    <property type="entry name" value="complement C3 isoform X1"/>
    <property type="match status" value="1"/>
</dbReference>